<dbReference type="GO" id="GO:0008168">
    <property type="term" value="F:methyltransferase activity"/>
    <property type="evidence" value="ECO:0007669"/>
    <property type="project" value="UniProtKB-KW"/>
</dbReference>
<dbReference type="Proteomes" id="UP000577362">
    <property type="component" value="Unassembled WGS sequence"/>
</dbReference>
<dbReference type="RefSeq" id="WP_183316683.1">
    <property type="nucleotide sequence ID" value="NZ_JACIEN010000002.1"/>
</dbReference>
<name>A0A840BV46_9HYPH</name>
<dbReference type="GO" id="GO:0032259">
    <property type="term" value="P:methylation"/>
    <property type="evidence" value="ECO:0007669"/>
    <property type="project" value="UniProtKB-KW"/>
</dbReference>
<proteinExistence type="predicted"/>
<dbReference type="AlphaFoldDB" id="A0A840BV46"/>
<evidence type="ECO:0000313" key="2">
    <source>
        <dbReference type="Proteomes" id="UP000577362"/>
    </source>
</evidence>
<accession>A0A840BV46</accession>
<keyword evidence="2" id="KW-1185">Reference proteome</keyword>
<dbReference type="Pfam" id="PF13578">
    <property type="entry name" value="Methyltransf_24"/>
    <property type="match status" value="1"/>
</dbReference>
<evidence type="ECO:0000313" key="1">
    <source>
        <dbReference type="EMBL" id="MBB4017321.1"/>
    </source>
</evidence>
<gene>
    <name evidence="1" type="ORF">GGR16_002350</name>
</gene>
<comment type="caution">
    <text evidence="1">The sequence shown here is derived from an EMBL/GenBank/DDBJ whole genome shotgun (WGS) entry which is preliminary data.</text>
</comment>
<dbReference type="EMBL" id="JACIEN010000002">
    <property type="protein sequence ID" value="MBB4017321.1"/>
    <property type="molecule type" value="Genomic_DNA"/>
</dbReference>
<sequence>MPALRTRLRRLAFGLGTVTGLARRGYFIPYRHAREARSARYSALEPLFAAAEPAMAATLAAIDAVAAELSAIPAEGAGLRWRQMWFPRLDAAAAYAIVRREKPARIVEIGSGHSTRFMARAVADGGLATRITCIDPAPRADIAALTVTHRPVVVEDVEGDDFPPLAAGDVLFIDSSHIAMPGNDVDRLFLDILPGLPAGVLVHVHDIFLPDAYPQAWGWRGYNEQLLVAALLQGGGYDIVFASHYAATRLERAVAASAAGALPLVDGAFETSLWLRKR</sequence>
<protein>
    <submittedName>
        <fullName evidence="1">Putative O-methyltransferase YrrM</fullName>
    </submittedName>
</protein>
<dbReference type="InterPro" id="IPR029063">
    <property type="entry name" value="SAM-dependent_MTases_sf"/>
</dbReference>
<reference evidence="1 2" key="1">
    <citation type="submission" date="2020-08" db="EMBL/GenBank/DDBJ databases">
        <title>Genomic Encyclopedia of Type Strains, Phase IV (KMG-IV): sequencing the most valuable type-strain genomes for metagenomic binning, comparative biology and taxonomic classification.</title>
        <authorList>
            <person name="Goeker M."/>
        </authorList>
    </citation>
    <scope>NUCLEOTIDE SEQUENCE [LARGE SCALE GENOMIC DNA]</scope>
    <source>
        <strain evidence="1 2">DSM 103737</strain>
    </source>
</reference>
<dbReference type="Gene3D" id="3.40.50.150">
    <property type="entry name" value="Vaccinia Virus protein VP39"/>
    <property type="match status" value="1"/>
</dbReference>
<keyword evidence="1" id="KW-0489">Methyltransferase</keyword>
<organism evidence="1 2">
    <name type="scientific">Chelatococcus caeni</name>
    <dbReference type="NCBI Taxonomy" id="1348468"/>
    <lineage>
        <taxon>Bacteria</taxon>
        <taxon>Pseudomonadati</taxon>
        <taxon>Pseudomonadota</taxon>
        <taxon>Alphaproteobacteria</taxon>
        <taxon>Hyphomicrobiales</taxon>
        <taxon>Chelatococcaceae</taxon>
        <taxon>Chelatococcus</taxon>
    </lineage>
</organism>
<keyword evidence="1" id="KW-0808">Transferase</keyword>
<dbReference type="SUPFAM" id="SSF53335">
    <property type="entry name" value="S-adenosyl-L-methionine-dependent methyltransferases"/>
    <property type="match status" value="1"/>
</dbReference>